<accession>A0A1F8B786</accession>
<dbReference type="Proteomes" id="UP000176404">
    <property type="component" value="Unassembled WGS sequence"/>
</dbReference>
<dbReference type="CDD" id="cd13921">
    <property type="entry name" value="Amicyanin"/>
    <property type="match status" value="1"/>
</dbReference>
<dbReference type="InterPro" id="IPR052721">
    <property type="entry name" value="ET_Amicyanin"/>
</dbReference>
<dbReference type="PANTHER" id="PTHR36507:SF1">
    <property type="entry name" value="BLL1555 PROTEIN"/>
    <property type="match status" value="1"/>
</dbReference>
<keyword evidence="1" id="KW-1133">Transmembrane helix</keyword>
<reference evidence="3 4" key="1">
    <citation type="journal article" date="2016" name="Nat. Commun.">
        <title>Thousands of microbial genomes shed light on interconnected biogeochemical processes in an aquifer system.</title>
        <authorList>
            <person name="Anantharaman K."/>
            <person name="Brown C.T."/>
            <person name="Hug L.A."/>
            <person name="Sharon I."/>
            <person name="Castelle C.J."/>
            <person name="Probst A.J."/>
            <person name="Thomas B.C."/>
            <person name="Singh A."/>
            <person name="Wilkins M.J."/>
            <person name="Karaoz U."/>
            <person name="Brodie E.L."/>
            <person name="Williams K.H."/>
            <person name="Hubbard S.S."/>
            <person name="Banfield J.F."/>
        </authorList>
    </citation>
    <scope>NUCLEOTIDE SEQUENCE [LARGE SCALE GENOMIC DNA]</scope>
</reference>
<dbReference type="Gene3D" id="2.60.40.420">
    <property type="entry name" value="Cupredoxins - blue copper proteins"/>
    <property type="match status" value="1"/>
</dbReference>
<dbReference type="SUPFAM" id="SSF49503">
    <property type="entry name" value="Cupredoxins"/>
    <property type="match status" value="1"/>
</dbReference>
<dbReference type="PANTHER" id="PTHR36507">
    <property type="entry name" value="BLL1555 PROTEIN"/>
    <property type="match status" value="1"/>
</dbReference>
<keyword evidence="1" id="KW-0472">Membrane</keyword>
<proteinExistence type="predicted"/>
<organism evidence="3 4">
    <name type="scientific">Candidatus Woesebacteria bacterium RIFCSPLOWO2_01_FULL_39_10b</name>
    <dbReference type="NCBI Taxonomy" id="1802517"/>
    <lineage>
        <taxon>Bacteria</taxon>
        <taxon>Candidatus Woeseibacteriota</taxon>
    </lineage>
</organism>
<keyword evidence="1" id="KW-0812">Transmembrane</keyword>
<comment type="caution">
    <text evidence="3">The sequence shown here is derived from an EMBL/GenBank/DDBJ whole genome shotgun (WGS) entry which is preliminary data.</text>
</comment>
<evidence type="ECO:0000313" key="3">
    <source>
        <dbReference type="EMBL" id="OGM59902.1"/>
    </source>
</evidence>
<dbReference type="InterPro" id="IPR028096">
    <property type="entry name" value="EfeO_Cupredoxin"/>
</dbReference>
<protein>
    <recommendedName>
        <fullName evidence="2">EfeO-type cupredoxin-like domain-containing protein</fullName>
    </recommendedName>
</protein>
<feature type="domain" description="EfeO-type cupredoxin-like" evidence="2">
    <location>
        <begin position="26"/>
        <end position="124"/>
    </location>
</feature>
<evidence type="ECO:0000313" key="4">
    <source>
        <dbReference type="Proteomes" id="UP000176404"/>
    </source>
</evidence>
<sequence>MINKIAIGAILLIVFGGLFFFTQRKQYQPNQQLVPKPTQQPQTEVETGTITIKDFSFSPDTLTVKQGAKLTWLNQDSVTHNIKSDTFNSPDLNQGEKFELTFNTNGSFDYICGLHPSMKGKIIVE</sequence>
<dbReference type="Pfam" id="PF13473">
    <property type="entry name" value="Cupredoxin_1"/>
    <property type="match status" value="1"/>
</dbReference>
<dbReference type="InterPro" id="IPR035668">
    <property type="entry name" value="Amicyanin"/>
</dbReference>
<dbReference type="STRING" id="1802517.A2892_02880"/>
<gene>
    <name evidence="3" type="ORF">A2892_02880</name>
</gene>
<dbReference type="InterPro" id="IPR008972">
    <property type="entry name" value="Cupredoxin"/>
</dbReference>
<evidence type="ECO:0000259" key="2">
    <source>
        <dbReference type="Pfam" id="PF13473"/>
    </source>
</evidence>
<dbReference type="EMBL" id="MGHD01000012">
    <property type="protein sequence ID" value="OGM59902.1"/>
    <property type="molecule type" value="Genomic_DNA"/>
</dbReference>
<evidence type="ECO:0000256" key="1">
    <source>
        <dbReference type="SAM" id="Phobius"/>
    </source>
</evidence>
<name>A0A1F8B786_9BACT</name>
<feature type="transmembrane region" description="Helical" evidence="1">
    <location>
        <begin position="6"/>
        <end position="22"/>
    </location>
</feature>
<dbReference type="AlphaFoldDB" id="A0A1F8B786"/>